<feature type="signal peptide" evidence="6">
    <location>
        <begin position="1"/>
        <end position="20"/>
    </location>
</feature>
<dbReference type="InterPro" id="IPR001338">
    <property type="entry name" value="Class_I_Hydrophobin"/>
</dbReference>
<dbReference type="CDD" id="cd23507">
    <property type="entry name" value="hydrophobin_I"/>
    <property type="match status" value="1"/>
</dbReference>
<dbReference type="HOGENOM" id="CLU_105134_2_0_1"/>
<dbReference type="Proteomes" id="UP000008064">
    <property type="component" value="Unassembled WGS sequence"/>
</dbReference>
<dbReference type="EMBL" id="GL945436">
    <property type="protein sequence ID" value="EGO22851.1"/>
    <property type="molecule type" value="Genomic_DNA"/>
</dbReference>
<reference evidence="7" key="1">
    <citation type="submission" date="2011-04" db="EMBL/GenBank/DDBJ databases">
        <title>Evolution of plant cell wall degrading machinery underlies the functional diversity of forest fungi.</title>
        <authorList>
            <consortium name="US DOE Joint Genome Institute (JGI-PGF)"/>
            <person name="Eastwood D.C."/>
            <person name="Floudas D."/>
            <person name="Binder M."/>
            <person name="Majcherczyk A."/>
            <person name="Schneider P."/>
            <person name="Aerts A."/>
            <person name="Asiegbu F.O."/>
            <person name="Baker S.E."/>
            <person name="Barry K."/>
            <person name="Bendiksby M."/>
            <person name="Blumentritt M."/>
            <person name="Coutinho P.M."/>
            <person name="Cullen D."/>
            <person name="Cullen D."/>
            <person name="Gathman A."/>
            <person name="Goodell B."/>
            <person name="Henrissat B."/>
            <person name="Ihrmark K."/>
            <person name="Kauserud H."/>
            <person name="Kohler A."/>
            <person name="LaButti K."/>
            <person name="Lapidus A."/>
            <person name="Lavin J.L."/>
            <person name="Lee Y.-H."/>
            <person name="Lindquist E."/>
            <person name="Lilly W."/>
            <person name="Lucas S."/>
            <person name="Morin E."/>
            <person name="Murat C."/>
            <person name="Oguiza J.A."/>
            <person name="Park J."/>
            <person name="Pisabarro A.G."/>
            <person name="Riley R."/>
            <person name="Rosling A."/>
            <person name="Salamov A."/>
            <person name="Schmidt O."/>
            <person name="Schmutz J."/>
            <person name="Skrede I."/>
            <person name="Stenlid J."/>
            <person name="Wiebenga A."/>
            <person name="Xie X."/>
            <person name="Kues U."/>
            <person name="Hibbett D.S."/>
            <person name="Hoffmeister D."/>
            <person name="Hogberg N."/>
            <person name="Martin F."/>
            <person name="Grigoriev I.V."/>
            <person name="Watkinson S.C."/>
        </authorList>
    </citation>
    <scope>NUCLEOTIDE SEQUENCE</scope>
    <source>
        <strain evidence="7">S7.9</strain>
    </source>
</reference>
<dbReference type="GO" id="GO:0009277">
    <property type="term" value="C:fungal-type cell wall"/>
    <property type="evidence" value="ECO:0007669"/>
    <property type="project" value="InterPro"/>
</dbReference>
<evidence type="ECO:0000256" key="2">
    <source>
        <dbReference type="ARBA" id="ARBA00010446"/>
    </source>
</evidence>
<evidence type="ECO:0000256" key="6">
    <source>
        <dbReference type="RuleBase" id="RU365009"/>
    </source>
</evidence>
<protein>
    <recommendedName>
        <fullName evidence="6">Hydrophobin</fullName>
    </recommendedName>
</protein>
<dbReference type="GO" id="GO:0005199">
    <property type="term" value="F:structural constituent of cell wall"/>
    <property type="evidence" value="ECO:0007669"/>
    <property type="project" value="InterPro"/>
</dbReference>
<dbReference type="GeneID" id="18813479"/>
<evidence type="ECO:0000256" key="3">
    <source>
        <dbReference type="ARBA" id="ARBA00022512"/>
    </source>
</evidence>
<gene>
    <name evidence="7" type="primary">shl14</name>
    <name evidence="7" type="ORF">SERLADRAFT_416435</name>
</gene>
<dbReference type="AlphaFoldDB" id="F8P120"/>
<dbReference type="Pfam" id="PF01185">
    <property type="entry name" value="Hydrophobin"/>
    <property type="match status" value="1"/>
</dbReference>
<keyword evidence="5 6" id="KW-1015">Disulfide bond</keyword>
<accession>F8P120</accession>
<evidence type="ECO:0000256" key="1">
    <source>
        <dbReference type="ARBA" id="ARBA00004191"/>
    </source>
</evidence>
<dbReference type="KEGG" id="sla:SERLADRAFT_416435"/>
<feature type="chain" id="PRO_5013984946" description="Hydrophobin" evidence="6">
    <location>
        <begin position="21"/>
        <end position="128"/>
    </location>
</feature>
<keyword evidence="6" id="KW-0732">Signal</keyword>
<dbReference type="OrthoDB" id="4225815at2759"/>
<keyword evidence="3 6" id="KW-0134">Cell wall</keyword>
<evidence type="ECO:0000256" key="5">
    <source>
        <dbReference type="ARBA" id="ARBA00023157"/>
    </source>
</evidence>
<comment type="subcellular location">
    <subcellularLocation>
        <location evidence="1 6">Secreted</location>
        <location evidence="1 6">Cell wall</location>
    </subcellularLocation>
</comment>
<comment type="similarity">
    <text evidence="2 6">Belongs to the fungal hydrophobin family.</text>
</comment>
<evidence type="ECO:0000256" key="4">
    <source>
        <dbReference type="ARBA" id="ARBA00022525"/>
    </source>
</evidence>
<proteinExistence type="inferred from homology"/>
<sequence length="128" mass="12773">MFARIYSLFFVLYFSLLALAIPSPVDVVRREGAATSTSSTSSSSSSQCNTGSLQCCESTHSASSVFTASAPLSILAALGGGLLGVNCSPLAPIGVGSGASCAQEPICCSGDSFSGLINVGCSPINVNP</sequence>
<evidence type="ECO:0000313" key="7">
    <source>
        <dbReference type="EMBL" id="EGO22851.1"/>
    </source>
</evidence>
<name>F8P120_SERL9</name>
<dbReference type="RefSeq" id="XP_007320091.1">
    <property type="nucleotide sequence ID" value="XM_007320029.1"/>
</dbReference>
<dbReference type="SMART" id="SM00075">
    <property type="entry name" value="HYDRO"/>
    <property type="match status" value="1"/>
</dbReference>
<organism>
    <name type="scientific">Serpula lacrymans var. lacrymans (strain S7.9)</name>
    <name type="common">Dry rot fungus</name>
    <dbReference type="NCBI Taxonomy" id="578457"/>
    <lineage>
        <taxon>Eukaryota</taxon>
        <taxon>Fungi</taxon>
        <taxon>Dikarya</taxon>
        <taxon>Basidiomycota</taxon>
        <taxon>Agaricomycotina</taxon>
        <taxon>Agaricomycetes</taxon>
        <taxon>Agaricomycetidae</taxon>
        <taxon>Boletales</taxon>
        <taxon>Coniophorineae</taxon>
        <taxon>Serpulaceae</taxon>
        <taxon>Serpula</taxon>
    </lineage>
</organism>
<keyword evidence="4 6" id="KW-0964">Secreted</keyword>